<gene>
    <name evidence="2" type="ORF">BRENAR_LOCUS4877</name>
</gene>
<dbReference type="OrthoDB" id="3994609at2759"/>
<keyword evidence="3" id="KW-1185">Reference proteome</keyword>
<feature type="region of interest" description="Disordered" evidence="1">
    <location>
        <begin position="137"/>
        <end position="157"/>
    </location>
</feature>
<evidence type="ECO:0000256" key="1">
    <source>
        <dbReference type="SAM" id="MobiDB-lite"/>
    </source>
</evidence>
<dbReference type="AlphaFoldDB" id="A0A448YTA8"/>
<sequence>MKVTNTIIITDERQLANDDLLNELLRSIRSLLPEGKKMQVSLLKFFNRVVIVFEDHECSQKIHDVLKEYGIMCDYSLRDNDFTENDDIATDNNRLHTEEAEERWPINSEWPEKPERSRVLGRRLEVPVATIQLKSPPTSPYLGWENEPEDPPDELSMTDPKSLAKILYEPVGDDEEIRERVFKEVDEGDEEKEEDVPILLIGREEAEHLREMSDELTSARIDGHSESVGKATVKVEALPE</sequence>
<proteinExistence type="predicted"/>
<feature type="region of interest" description="Disordered" evidence="1">
    <location>
        <begin position="218"/>
        <end position="240"/>
    </location>
</feature>
<evidence type="ECO:0000313" key="2">
    <source>
        <dbReference type="EMBL" id="VEU24149.1"/>
    </source>
</evidence>
<organism evidence="2 3">
    <name type="scientific">Brettanomyces naardenensis</name>
    <name type="common">Yeast</name>
    <dbReference type="NCBI Taxonomy" id="13370"/>
    <lineage>
        <taxon>Eukaryota</taxon>
        <taxon>Fungi</taxon>
        <taxon>Dikarya</taxon>
        <taxon>Ascomycota</taxon>
        <taxon>Saccharomycotina</taxon>
        <taxon>Pichiomycetes</taxon>
        <taxon>Pichiales</taxon>
        <taxon>Pichiaceae</taxon>
        <taxon>Brettanomyces</taxon>
    </lineage>
</organism>
<dbReference type="EMBL" id="CAACVR010000075">
    <property type="protein sequence ID" value="VEU24149.1"/>
    <property type="molecule type" value="Genomic_DNA"/>
</dbReference>
<accession>A0A448YTA8</accession>
<reference evidence="2 3" key="1">
    <citation type="submission" date="2018-12" db="EMBL/GenBank/DDBJ databases">
        <authorList>
            <person name="Tiukova I."/>
            <person name="Dainat J."/>
        </authorList>
    </citation>
    <scope>NUCLEOTIDE SEQUENCE [LARGE SCALE GENOMIC DNA]</scope>
</reference>
<dbReference type="STRING" id="13370.A0A448YTA8"/>
<dbReference type="Proteomes" id="UP000290900">
    <property type="component" value="Unassembled WGS sequence"/>
</dbReference>
<evidence type="ECO:0000313" key="3">
    <source>
        <dbReference type="Proteomes" id="UP000290900"/>
    </source>
</evidence>
<name>A0A448YTA8_BRENA</name>
<dbReference type="InParanoid" id="A0A448YTA8"/>
<protein>
    <submittedName>
        <fullName evidence="2">DEKNAAC105420</fullName>
    </submittedName>
</protein>